<evidence type="ECO:0000256" key="11">
    <source>
        <dbReference type="ARBA" id="ARBA00022782"/>
    </source>
</evidence>
<dbReference type="GO" id="GO:0098968">
    <property type="term" value="P:neurotransmitter receptor transport postsynaptic membrane to endosome"/>
    <property type="evidence" value="ECO:0007669"/>
    <property type="project" value="TreeGrafter"/>
</dbReference>
<dbReference type="GO" id="GO:0043113">
    <property type="term" value="P:receptor clustering"/>
    <property type="evidence" value="ECO:0007669"/>
    <property type="project" value="TreeGrafter"/>
</dbReference>
<feature type="region of interest" description="Disordered" evidence="23">
    <location>
        <begin position="1734"/>
        <end position="1765"/>
    </location>
</feature>
<feature type="compositionally biased region" description="Basic and acidic residues" evidence="23">
    <location>
        <begin position="576"/>
        <end position="585"/>
    </location>
</feature>
<dbReference type="SUPFAM" id="SSF52058">
    <property type="entry name" value="L domain-like"/>
    <property type="match status" value="1"/>
</dbReference>
<feature type="region of interest" description="Disordered" evidence="23">
    <location>
        <begin position="1630"/>
        <end position="1719"/>
    </location>
</feature>
<evidence type="ECO:0000259" key="24">
    <source>
        <dbReference type="PROSITE" id="PS50106"/>
    </source>
</evidence>
<feature type="compositionally biased region" description="Acidic residues" evidence="23">
    <location>
        <begin position="586"/>
        <end position="603"/>
    </location>
</feature>
<keyword evidence="5" id="KW-0217">Developmental protein</keyword>
<keyword evidence="7" id="KW-0963">Cytoplasm</keyword>
<feature type="domain" description="PDZ" evidence="24">
    <location>
        <begin position="849"/>
        <end position="937"/>
    </location>
</feature>
<feature type="compositionally biased region" description="Acidic residues" evidence="23">
    <location>
        <begin position="558"/>
        <end position="569"/>
    </location>
</feature>
<dbReference type="GeneTree" id="ENSGT00940000154025"/>
<reference evidence="25" key="2">
    <citation type="submission" date="2025-09" db="UniProtKB">
        <authorList>
            <consortium name="Ensembl"/>
        </authorList>
    </citation>
    <scope>IDENTIFICATION</scope>
</reference>
<feature type="domain" description="PDZ" evidence="24">
    <location>
        <begin position="717"/>
        <end position="804"/>
    </location>
</feature>
<dbReference type="SMART" id="SM00228">
    <property type="entry name" value="PDZ"/>
    <property type="match status" value="4"/>
</dbReference>
<sequence length="1765" mass="195391">MLKCIPLWRCNRHVESVDKRHCNLQTVPDEVFRYSRSLEELLLDANQLKELPKPFFRLLNLRKLGLSDNEIQRLPPEVANFMQLVELDISRNDIPEIPESIKFCRALEIADFSGNPLSRLPDGFTQLRALAHLALNDVSLQTLPNDIGNLANLVTLELRENLLKSLPTSLSFLVKLEQLDLGSNELEVLPDTLGALPNLRELWLDRNQLSSLPPELGNLRRLVCLDVSENRLEELPSELNGLLALTDLLLTQNLLEVVPDSIGCLKQLSIFKVDQNRLTNLTDSIGECENLTELVLTENLLQSLPRSLGKLKKLTNLNVDRNRLGSVPKELGGCASLNVLSLRDNRLGKLPAELADATELHVLDVAGNRLQNLPFALTNLNLKAMWLAENQSQPMLKFQTEDDERTGEKVLTCYLLPQQPSPSLENLLQNSVDDSWTDSNLNRVSVIQFQEETKAEDEDDEAAAERRGLQRRATPHPSELKVMKKVIEERRNEAYTSRPDGEEESHDPQEKRLSDLSNQSHDSQVSNSTLSATSHEDRHNVTVASQREDLVDGHSPQEEEELDEMEVEYIEPTVHFAEEPIIRGGDEDDEDDGEDGERSEGEDERPTFPTEKQRLIRKDTPHYKKHFKITKLPKPEAVAALLEGFNPDSLNSPSKAAEDDQDEEEEQSICTPQHHHRTEELDDSRLQVNSSQVKGVSFDQVNNLLIEPARIEEEEHTLNIQRQTGGLGISIAGGKGSTPYKGDDEGIFISRVSEEGPAARAGVKVGDKLLEVNGVDLHEAEHHTAVEALRSSGATVSMTVLRERMVEPENAITTTPLRPEDDYFPRERRSSGVAFNLETTQSGPQQRLSTCLMRNDKGLGFSIAGGKGSTPYRTGDTGIYISRIAEGGAAHRDSTLRVGDRVISINGVDMTEARHDQAVALLTGTSPTIALLVERDPNAPGGSPGQSRARAHSPPPPEPSDSPDQEEEGLSLHGNHLSQMEDEYPIEEVTLVKSGGPLGLSIVGGSDHASHPFGVNEPGVFISKVIPQGLACQSGLRVGDRILEVNAIDLRHATHQEAVRALLANKQEIRMLVRRDPSPPGMQEIVIQKQQGEKLGISIRGGAKGHAGNPFDTTDEGIFISKVSSSGAAARDGRLQVGMRILEVNNHSLLGMTHTEAVRVLRAVGDCLGMLVCDGFDPRKVAAVEASPGIIANPFATGIVRKNSMESISSIDRDLSPEEIDIMQKESEMVRETSQWEREEMEKVERMRLEREEATRLLEEETENIGTGPLKLDYKTLAALPTTSLQKLNRAPPSDFTRTESPIREAPYSPTIQPANIHYTSTPTAKDDTSSSTRPGAIQPVGRMRQSPSPATPDGHSPNPFQHGPSPFNSQTSDLYGVRNNFHPKQPSPESPSPGGKDSPEQRSFRDRQKYFEIDVKQQTPDKPKPRVSLVGEDDLKKMREEEERKFEQRAREYLLDEEEDDEEEDLAKQMAQMKASGKVLLDGVEYKVEPVSSPSQHCSTPPSYNVTPPSYYGSSGPSSVDGKGDSQRNSLEDSFRLEQRPNSMTGLIPVYPGESAAPIRTAKAERRHQERLRMQSPELAVSPDKDLSPAEKRALEAEKRAMWRAARPCGLEEDVRQYEQDLAKRLYQARVRASQGTPEAPQPPTSSTSSSAASQLRMKSLEQDALKAQMVIAKSRDGKKRGTLDQLTESPSPAPTPSPTPMEELSPRGLTSPGRLSLSSKKFDYRQFAAIPSSKPVYDIQSPDTVDDMQFIDDGSSNPGDYLG</sequence>
<keyword evidence="6" id="KW-1003">Cell membrane</keyword>
<evidence type="ECO:0000256" key="14">
    <source>
        <dbReference type="ARBA" id="ARBA00023054"/>
    </source>
</evidence>
<feature type="compositionally biased region" description="Polar residues" evidence="23">
    <location>
        <begin position="515"/>
        <end position="533"/>
    </location>
</feature>
<feature type="region of interest" description="Disordered" evidence="23">
    <location>
        <begin position="934"/>
        <end position="970"/>
    </location>
</feature>
<evidence type="ECO:0000256" key="13">
    <source>
        <dbReference type="ARBA" id="ARBA00023018"/>
    </source>
</evidence>
<feature type="region of interest" description="Disordered" evidence="23">
    <location>
        <begin position="1490"/>
        <end position="1593"/>
    </location>
</feature>
<dbReference type="PANTHER" id="PTHR23119:SF57">
    <property type="entry name" value="PROTEIN SCRIBBLE HOMOLOG"/>
    <property type="match status" value="1"/>
</dbReference>
<keyword evidence="15" id="KW-0472">Membrane</keyword>
<feature type="compositionally biased region" description="Basic and acidic residues" evidence="23">
    <location>
        <begin position="1523"/>
        <end position="1540"/>
    </location>
</feature>
<comment type="subcellular location">
    <subcellularLocation>
        <location evidence="4">Cell junction</location>
        <location evidence="4">Adherens junction</location>
    </subcellularLocation>
    <subcellularLocation>
        <location evidence="1">Cell membrane</location>
        <topology evidence="1">Peripheral membrane protein</topology>
    </subcellularLocation>
    <subcellularLocation>
        <location evidence="3">Cell projection</location>
        <location evidence="3">Lamellipodium</location>
    </subcellularLocation>
    <subcellularLocation>
        <location evidence="2">Cytoplasm</location>
    </subcellularLocation>
    <subcellularLocation>
        <location evidence="20">Postsynapse</location>
    </subcellularLocation>
    <subcellularLocation>
        <location evidence="19">Presynapse</location>
    </subcellularLocation>
</comment>
<dbReference type="FunFam" id="2.30.42.10:FF:000074">
    <property type="entry name" value="protein scribble homolog isoform X2"/>
    <property type="match status" value="1"/>
</dbReference>
<dbReference type="FunFam" id="2.30.42.10:FF:000064">
    <property type="entry name" value="protein lap4 isoform X1"/>
    <property type="match status" value="1"/>
</dbReference>
<evidence type="ECO:0000313" key="25">
    <source>
        <dbReference type="Ensembl" id="ENSDLAP00005031275.2"/>
    </source>
</evidence>
<dbReference type="InterPro" id="IPR055414">
    <property type="entry name" value="LRR_R13L4/SHOC2-like"/>
</dbReference>
<keyword evidence="9" id="KW-0433">Leucine-rich repeat</keyword>
<evidence type="ECO:0000256" key="2">
    <source>
        <dbReference type="ARBA" id="ARBA00004496"/>
    </source>
</evidence>
<evidence type="ECO:0000256" key="19">
    <source>
        <dbReference type="ARBA" id="ARBA00034106"/>
    </source>
</evidence>
<dbReference type="SMART" id="SM00364">
    <property type="entry name" value="LRR_BAC"/>
    <property type="match status" value="10"/>
</dbReference>
<keyword evidence="16" id="KW-0564">Palmitate</keyword>
<feature type="region of interest" description="Disordered" evidence="23">
    <location>
        <begin position="645"/>
        <end position="685"/>
    </location>
</feature>
<evidence type="ECO:0000256" key="9">
    <source>
        <dbReference type="ARBA" id="ARBA00022614"/>
    </source>
</evidence>
<feature type="region of interest" description="Disordered" evidence="23">
    <location>
        <begin position="1285"/>
        <end position="1474"/>
    </location>
</feature>
<dbReference type="GO" id="GO:0005912">
    <property type="term" value="C:adherens junction"/>
    <property type="evidence" value="ECO:0007669"/>
    <property type="project" value="UniProtKB-SubCell"/>
</dbReference>
<accession>A0A8C4F9Y3</accession>
<dbReference type="CDD" id="cd06702">
    <property type="entry name" value="PDZ3_Scribble-like"/>
    <property type="match status" value="1"/>
</dbReference>
<dbReference type="GO" id="GO:0045197">
    <property type="term" value="P:establishment or maintenance of epithelial cell apical/basal polarity"/>
    <property type="evidence" value="ECO:0007669"/>
    <property type="project" value="TreeGrafter"/>
</dbReference>
<dbReference type="PROSITE" id="PS50106">
    <property type="entry name" value="PDZ"/>
    <property type="match status" value="4"/>
</dbReference>
<evidence type="ECO:0000256" key="6">
    <source>
        <dbReference type="ARBA" id="ARBA00022475"/>
    </source>
</evidence>
<keyword evidence="18" id="KW-0449">Lipoprotein</keyword>
<dbReference type="GO" id="GO:0030154">
    <property type="term" value="P:cell differentiation"/>
    <property type="evidence" value="ECO:0007669"/>
    <property type="project" value="UniProtKB-KW"/>
</dbReference>
<dbReference type="GO" id="GO:0098609">
    <property type="term" value="P:cell-cell adhesion"/>
    <property type="evidence" value="ECO:0007669"/>
    <property type="project" value="TreeGrafter"/>
</dbReference>
<dbReference type="PROSITE" id="PS51450">
    <property type="entry name" value="LRR"/>
    <property type="match status" value="4"/>
</dbReference>
<keyword evidence="13" id="KW-0770">Synapse</keyword>
<feature type="compositionally biased region" description="Basic and acidic residues" evidence="23">
    <location>
        <begin position="1675"/>
        <end position="1684"/>
    </location>
</feature>
<dbReference type="SMART" id="SM00369">
    <property type="entry name" value="LRR_TYP"/>
    <property type="match status" value="12"/>
</dbReference>
<keyword evidence="10" id="KW-0677">Repeat</keyword>
<evidence type="ECO:0000256" key="5">
    <source>
        <dbReference type="ARBA" id="ARBA00022473"/>
    </source>
</evidence>
<name>A0A8C4F9Y3_DICLA</name>
<feature type="compositionally biased region" description="Polar residues" evidence="23">
    <location>
        <begin position="1310"/>
        <end position="1334"/>
    </location>
</feature>
<dbReference type="InterPro" id="IPR003591">
    <property type="entry name" value="Leu-rich_rpt_typical-subtyp"/>
</dbReference>
<dbReference type="InterPro" id="IPR001611">
    <property type="entry name" value="Leu-rich_rpt"/>
</dbReference>
<dbReference type="Pfam" id="PF00595">
    <property type="entry name" value="PDZ"/>
    <property type="match status" value="4"/>
</dbReference>
<evidence type="ECO:0000256" key="12">
    <source>
        <dbReference type="ARBA" id="ARBA00022949"/>
    </source>
</evidence>
<keyword evidence="26" id="KW-1185">Reference proteome</keyword>
<feature type="compositionally biased region" description="Polar residues" evidence="23">
    <location>
        <begin position="1493"/>
        <end position="1508"/>
    </location>
</feature>
<dbReference type="GO" id="GO:0098793">
    <property type="term" value="C:presynapse"/>
    <property type="evidence" value="ECO:0007669"/>
    <property type="project" value="UniProtKB-SubCell"/>
</dbReference>
<dbReference type="Ensembl" id="ENSDLAT00005033402.2">
    <property type="protein sequence ID" value="ENSDLAP00005031275.2"/>
    <property type="gene ID" value="ENSDLAG00005011079.2"/>
</dbReference>
<dbReference type="InterPro" id="IPR001478">
    <property type="entry name" value="PDZ"/>
</dbReference>
<reference evidence="25" key="1">
    <citation type="submission" date="2025-08" db="UniProtKB">
        <authorList>
            <consortium name="Ensembl"/>
        </authorList>
    </citation>
    <scope>IDENTIFICATION</scope>
</reference>
<dbReference type="GO" id="GO:0019901">
    <property type="term" value="F:protein kinase binding"/>
    <property type="evidence" value="ECO:0007669"/>
    <property type="project" value="TreeGrafter"/>
</dbReference>
<dbReference type="InterPro" id="IPR032675">
    <property type="entry name" value="LRR_dom_sf"/>
</dbReference>
<evidence type="ECO:0000256" key="1">
    <source>
        <dbReference type="ARBA" id="ARBA00004202"/>
    </source>
</evidence>
<protein>
    <recommendedName>
        <fullName evidence="21">Protein scribble homolog</fullName>
    </recommendedName>
</protein>
<dbReference type="GO" id="GO:0005737">
    <property type="term" value="C:cytoplasm"/>
    <property type="evidence" value="ECO:0007669"/>
    <property type="project" value="UniProtKB-SubCell"/>
</dbReference>
<evidence type="ECO:0000256" key="18">
    <source>
        <dbReference type="ARBA" id="ARBA00023288"/>
    </source>
</evidence>
<dbReference type="FunFam" id="2.30.42.10:FF:000041">
    <property type="entry name" value="protein scribble homolog isoform X1"/>
    <property type="match status" value="1"/>
</dbReference>
<evidence type="ECO:0000256" key="16">
    <source>
        <dbReference type="ARBA" id="ARBA00023139"/>
    </source>
</evidence>
<dbReference type="InterPro" id="IPR036034">
    <property type="entry name" value="PDZ_sf"/>
</dbReference>
<evidence type="ECO:0000256" key="15">
    <source>
        <dbReference type="ARBA" id="ARBA00023136"/>
    </source>
</evidence>
<feature type="compositionally biased region" description="Basic and acidic residues" evidence="23">
    <location>
        <begin position="534"/>
        <end position="557"/>
    </location>
</feature>
<evidence type="ECO:0000256" key="3">
    <source>
        <dbReference type="ARBA" id="ARBA00004510"/>
    </source>
</evidence>
<dbReference type="FunFam" id="3.80.10.10:FF:000072">
    <property type="entry name" value="protein scribble homolog isoform X1"/>
    <property type="match status" value="1"/>
</dbReference>
<keyword evidence="17" id="KW-0966">Cell projection</keyword>
<feature type="compositionally biased region" description="Basic and acidic residues" evidence="23">
    <location>
        <begin position="1563"/>
        <end position="1574"/>
    </location>
</feature>
<dbReference type="FunFam" id="2.30.42.10:FF:000114">
    <property type="entry name" value="protein scribble homolog isoform X1"/>
    <property type="match status" value="1"/>
</dbReference>
<evidence type="ECO:0000256" key="23">
    <source>
        <dbReference type="SAM" id="MobiDB-lite"/>
    </source>
</evidence>
<dbReference type="Proteomes" id="UP000694389">
    <property type="component" value="Unassembled WGS sequence"/>
</dbReference>
<evidence type="ECO:0000256" key="20">
    <source>
        <dbReference type="ARBA" id="ARBA00034110"/>
    </source>
</evidence>
<keyword evidence="12" id="KW-0965">Cell junction</keyword>
<proteinExistence type="predicted"/>
<evidence type="ECO:0000256" key="4">
    <source>
        <dbReference type="ARBA" id="ARBA00004536"/>
    </source>
</evidence>
<keyword evidence="8" id="KW-0597">Phosphoprotein</keyword>
<keyword evidence="14 22" id="KW-0175">Coiled coil</keyword>
<feature type="compositionally biased region" description="Basic and acidic residues" evidence="23">
    <location>
        <begin position="1584"/>
        <end position="1593"/>
    </location>
</feature>
<evidence type="ECO:0000256" key="22">
    <source>
        <dbReference type="SAM" id="Coils"/>
    </source>
</evidence>
<feature type="domain" description="PDZ" evidence="24">
    <location>
        <begin position="1084"/>
        <end position="1172"/>
    </location>
</feature>
<dbReference type="GO" id="GO:0014069">
    <property type="term" value="C:postsynaptic density"/>
    <property type="evidence" value="ECO:0007669"/>
    <property type="project" value="TreeGrafter"/>
</dbReference>
<dbReference type="SUPFAM" id="SSF50156">
    <property type="entry name" value="PDZ domain-like"/>
    <property type="match status" value="4"/>
</dbReference>
<feature type="compositionally biased region" description="Low complexity" evidence="23">
    <location>
        <begin position="1646"/>
        <end position="1656"/>
    </location>
</feature>
<evidence type="ECO:0000256" key="10">
    <source>
        <dbReference type="ARBA" id="ARBA00022737"/>
    </source>
</evidence>
<feature type="compositionally biased region" description="Basic and acidic residues" evidence="23">
    <location>
        <begin position="478"/>
        <end position="493"/>
    </location>
</feature>
<dbReference type="Gene3D" id="3.80.10.10">
    <property type="entry name" value="Ribonuclease Inhibitor"/>
    <property type="match status" value="4"/>
</dbReference>
<dbReference type="GO" id="GO:0016323">
    <property type="term" value="C:basolateral plasma membrane"/>
    <property type="evidence" value="ECO:0007669"/>
    <property type="project" value="TreeGrafter"/>
</dbReference>
<keyword evidence="11" id="KW-0221">Differentiation</keyword>
<feature type="compositionally biased region" description="Acidic residues" evidence="23">
    <location>
        <begin position="1456"/>
        <end position="1466"/>
    </location>
</feature>
<dbReference type="Gene3D" id="2.30.42.10">
    <property type="match status" value="4"/>
</dbReference>
<feature type="compositionally biased region" description="Basic and acidic residues" evidence="23">
    <location>
        <begin position="1398"/>
        <end position="1425"/>
    </location>
</feature>
<evidence type="ECO:0000313" key="26">
    <source>
        <dbReference type="Proteomes" id="UP000694389"/>
    </source>
</evidence>
<dbReference type="CDD" id="cd06704">
    <property type="entry name" value="PDZ1_Scribble-like"/>
    <property type="match status" value="1"/>
</dbReference>
<dbReference type="InterPro" id="IPR050614">
    <property type="entry name" value="Synaptic_Scaffolding_LAP-MAGUK"/>
</dbReference>
<organism evidence="25 26">
    <name type="scientific">Dicentrarchus labrax</name>
    <name type="common">European seabass</name>
    <name type="synonym">Morone labrax</name>
    <dbReference type="NCBI Taxonomy" id="13489"/>
    <lineage>
        <taxon>Eukaryota</taxon>
        <taxon>Metazoa</taxon>
        <taxon>Chordata</taxon>
        <taxon>Craniata</taxon>
        <taxon>Vertebrata</taxon>
        <taxon>Euteleostomi</taxon>
        <taxon>Actinopterygii</taxon>
        <taxon>Neopterygii</taxon>
        <taxon>Teleostei</taxon>
        <taxon>Neoteleostei</taxon>
        <taxon>Acanthomorphata</taxon>
        <taxon>Eupercaria</taxon>
        <taxon>Moronidae</taxon>
        <taxon>Dicentrarchus</taxon>
    </lineage>
</organism>
<dbReference type="FunFam" id="3.80.10.10:FF:000338">
    <property type="entry name" value="protein scribble homolog isoform X12"/>
    <property type="match status" value="1"/>
</dbReference>
<evidence type="ECO:0000256" key="17">
    <source>
        <dbReference type="ARBA" id="ARBA00023273"/>
    </source>
</evidence>
<dbReference type="PANTHER" id="PTHR23119">
    <property type="entry name" value="DISCS LARGE"/>
    <property type="match status" value="1"/>
</dbReference>
<dbReference type="Pfam" id="PF13855">
    <property type="entry name" value="LRR_8"/>
    <property type="match status" value="1"/>
</dbReference>
<feature type="domain" description="PDZ" evidence="24">
    <location>
        <begin position="988"/>
        <end position="1077"/>
    </location>
</feature>
<feature type="compositionally biased region" description="Polar residues" evidence="23">
    <location>
        <begin position="1756"/>
        <end position="1765"/>
    </location>
</feature>
<feature type="coiled-coil region" evidence="22">
    <location>
        <begin position="1237"/>
        <end position="1264"/>
    </location>
</feature>
<dbReference type="Pfam" id="PF23598">
    <property type="entry name" value="LRR_14"/>
    <property type="match status" value="1"/>
</dbReference>
<evidence type="ECO:0000256" key="7">
    <source>
        <dbReference type="ARBA" id="ARBA00022490"/>
    </source>
</evidence>
<feature type="compositionally biased region" description="Basic and acidic residues" evidence="23">
    <location>
        <begin position="1434"/>
        <end position="1455"/>
    </location>
</feature>
<feature type="region of interest" description="Disordered" evidence="23">
    <location>
        <begin position="451"/>
        <end position="619"/>
    </location>
</feature>
<evidence type="ECO:0000256" key="21">
    <source>
        <dbReference type="ARBA" id="ARBA00072775"/>
    </source>
</evidence>
<dbReference type="CDD" id="cd06703">
    <property type="entry name" value="PDZ2_Scribble-like"/>
    <property type="match status" value="1"/>
</dbReference>
<dbReference type="GO" id="GO:0045211">
    <property type="term" value="C:postsynaptic membrane"/>
    <property type="evidence" value="ECO:0007669"/>
    <property type="project" value="TreeGrafter"/>
</dbReference>
<dbReference type="GO" id="GO:0030027">
    <property type="term" value="C:lamellipodium"/>
    <property type="evidence" value="ECO:0007669"/>
    <property type="project" value="UniProtKB-SubCell"/>
</dbReference>
<dbReference type="GO" id="GO:0098887">
    <property type="term" value="P:neurotransmitter receptor transport, endosome to postsynaptic membrane"/>
    <property type="evidence" value="ECO:0007669"/>
    <property type="project" value="TreeGrafter"/>
</dbReference>
<dbReference type="CDD" id="cd06701">
    <property type="entry name" value="PDZ4_Scribble-like"/>
    <property type="match status" value="1"/>
</dbReference>
<evidence type="ECO:0000256" key="8">
    <source>
        <dbReference type="ARBA" id="ARBA00022553"/>
    </source>
</evidence>
<feature type="compositionally biased region" description="Low complexity" evidence="23">
    <location>
        <begin position="1509"/>
        <end position="1520"/>
    </location>
</feature>